<proteinExistence type="predicted"/>
<gene>
    <name evidence="7" type="ORF">IAC59_08940</name>
</gene>
<evidence type="ECO:0000256" key="5">
    <source>
        <dbReference type="ARBA" id="ARBA00023136"/>
    </source>
</evidence>
<evidence type="ECO:0000256" key="4">
    <source>
        <dbReference type="ARBA" id="ARBA00022989"/>
    </source>
</evidence>
<dbReference type="Proteomes" id="UP000824123">
    <property type="component" value="Unassembled WGS sequence"/>
</dbReference>
<reference evidence="7" key="1">
    <citation type="submission" date="2020-10" db="EMBL/GenBank/DDBJ databases">
        <authorList>
            <person name="Gilroy R."/>
        </authorList>
    </citation>
    <scope>NUCLEOTIDE SEQUENCE</scope>
    <source>
        <strain evidence="7">ChiSxjej2B14-8506</strain>
    </source>
</reference>
<dbReference type="CDD" id="cd06579">
    <property type="entry name" value="TM_PBP1_transp_AraH_like"/>
    <property type="match status" value="1"/>
</dbReference>
<feature type="transmembrane region" description="Helical" evidence="6">
    <location>
        <begin position="94"/>
        <end position="115"/>
    </location>
</feature>
<evidence type="ECO:0000256" key="6">
    <source>
        <dbReference type="SAM" id="Phobius"/>
    </source>
</evidence>
<keyword evidence="4 6" id="KW-1133">Transmembrane helix</keyword>
<feature type="transmembrane region" description="Helical" evidence="6">
    <location>
        <begin position="65"/>
        <end position="87"/>
    </location>
</feature>
<feature type="transmembrane region" description="Helical" evidence="6">
    <location>
        <begin position="151"/>
        <end position="169"/>
    </location>
</feature>
<keyword evidence="3 6" id="KW-0812">Transmembrane</keyword>
<feature type="transmembrane region" description="Helical" evidence="6">
    <location>
        <begin position="295"/>
        <end position="314"/>
    </location>
</feature>
<comment type="caution">
    <text evidence="7">The sequence shown here is derived from an EMBL/GenBank/DDBJ whole genome shotgun (WGS) entry which is preliminary data.</text>
</comment>
<protein>
    <submittedName>
        <fullName evidence="7">ABC transporter permease</fullName>
    </submittedName>
</protein>
<feature type="transmembrane region" description="Helical" evidence="6">
    <location>
        <begin position="242"/>
        <end position="258"/>
    </location>
</feature>
<feature type="transmembrane region" description="Helical" evidence="6">
    <location>
        <begin position="197"/>
        <end position="221"/>
    </location>
</feature>
<evidence type="ECO:0000256" key="2">
    <source>
        <dbReference type="ARBA" id="ARBA00022475"/>
    </source>
</evidence>
<dbReference type="AlphaFoldDB" id="A0A9D1LSV0"/>
<evidence type="ECO:0000256" key="1">
    <source>
        <dbReference type="ARBA" id="ARBA00004651"/>
    </source>
</evidence>
<keyword evidence="5 6" id="KW-0472">Membrane</keyword>
<evidence type="ECO:0000256" key="3">
    <source>
        <dbReference type="ARBA" id="ARBA00022692"/>
    </source>
</evidence>
<accession>A0A9D1LSV0</accession>
<comment type="subcellular location">
    <subcellularLocation>
        <location evidence="1">Cell membrane</location>
        <topology evidence="1">Multi-pass membrane protein</topology>
    </subcellularLocation>
</comment>
<feature type="transmembrane region" description="Helical" evidence="6">
    <location>
        <begin position="121"/>
        <end position="144"/>
    </location>
</feature>
<dbReference type="PANTHER" id="PTHR32196:SF72">
    <property type="entry name" value="RIBOSE IMPORT PERMEASE PROTEIN RBSC"/>
    <property type="match status" value="1"/>
</dbReference>
<organism evidence="7 8">
    <name type="scientific">Candidatus Fimadaptatus faecigallinarum</name>
    <dbReference type="NCBI Taxonomy" id="2840814"/>
    <lineage>
        <taxon>Bacteria</taxon>
        <taxon>Bacillati</taxon>
        <taxon>Bacillota</taxon>
        <taxon>Clostridia</taxon>
        <taxon>Eubacteriales</taxon>
        <taxon>Candidatus Fimadaptatus</taxon>
    </lineage>
</organism>
<keyword evidence="2" id="KW-1003">Cell membrane</keyword>
<dbReference type="PANTHER" id="PTHR32196">
    <property type="entry name" value="ABC TRANSPORTER PERMEASE PROTEIN YPHD-RELATED-RELATED"/>
    <property type="match status" value="1"/>
</dbReference>
<evidence type="ECO:0000313" key="7">
    <source>
        <dbReference type="EMBL" id="HIU47364.1"/>
    </source>
</evidence>
<dbReference type="InterPro" id="IPR001851">
    <property type="entry name" value="ABC_transp_permease"/>
</dbReference>
<name>A0A9D1LSV0_9FIRM</name>
<feature type="transmembrane region" description="Helical" evidence="6">
    <location>
        <begin position="25"/>
        <end position="45"/>
    </location>
</feature>
<dbReference type="Pfam" id="PF02653">
    <property type="entry name" value="BPD_transp_2"/>
    <property type="match status" value="1"/>
</dbReference>
<dbReference type="GO" id="GO:0022857">
    <property type="term" value="F:transmembrane transporter activity"/>
    <property type="evidence" value="ECO:0007669"/>
    <property type="project" value="InterPro"/>
</dbReference>
<reference evidence="7" key="2">
    <citation type="journal article" date="2021" name="PeerJ">
        <title>Extensive microbial diversity within the chicken gut microbiome revealed by metagenomics and culture.</title>
        <authorList>
            <person name="Gilroy R."/>
            <person name="Ravi A."/>
            <person name="Getino M."/>
            <person name="Pursley I."/>
            <person name="Horton D.L."/>
            <person name="Alikhan N.F."/>
            <person name="Baker D."/>
            <person name="Gharbi K."/>
            <person name="Hall N."/>
            <person name="Watson M."/>
            <person name="Adriaenssens E.M."/>
            <person name="Foster-Nyarko E."/>
            <person name="Jarju S."/>
            <person name="Secka A."/>
            <person name="Antonio M."/>
            <person name="Oren A."/>
            <person name="Chaudhuri R.R."/>
            <person name="La Ragione R."/>
            <person name="Hildebrand F."/>
            <person name="Pallen M.J."/>
        </authorList>
    </citation>
    <scope>NUCLEOTIDE SEQUENCE</scope>
    <source>
        <strain evidence="7">ChiSxjej2B14-8506</strain>
    </source>
</reference>
<evidence type="ECO:0000313" key="8">
    <source>
        <dbReference type="Proteomes" id="UP000824123"/>
    </source>
</evidence>
<sequence>MGETVQSAAGGLRARLSRFNLTGQVLALAAMVIVQTVVIGFDYASVGEWFATWSANWVNILRNNAIVGIISLGMTFVIITGGIDLAVGSTLVGVGTIAMVLFDTGPAGVLGGLGIEGWPAILIGMAAAILAGMAMGCLNGLLVTKGRIPPFIVTLGMMNIIRSVVQYFMQARSAPIVPDEFKALANSLIGTQRILPIIYWFALAVIMHIIARHTAFGRHVYAVGSNERTTRLSGINVDRVKILVYTLMGLMVSFAALTETARMGSMNPSNAGSGYELDAIAAVVVGGTSMSGGRGSIVGAVLGMLIIGVMNNLLNLIGVPPFLRNACKGAIVILAVLMQRKRAQAA</sequence>
<dbReference type="EMBL" id="DVNK01000052">
    <property type="protein sequence ID" value="HIU47364.1"/>
    <property type="molecule type" value="Genomic_DNA"/>
</dbReference>
<dbReference type="GO" id="GO:0005886">
    <property type="term" value="C:plasma membrane"/>
    <property type="evidence" value="ECO:0007669"/>
    <property type="project" value="UniProtKB-SubCell"/>
</dbReference>